<accession>A0A7X5R362</accession>
<feature type="chain" id="PRO_5031373183" description="Lipoprotein" evidence="1">
    <location>
        <begin position="25"/>
        <end position="127"/>
    </location>
</feature>
<gene>
    <name evidence="2" type="ORF">FHX76_002568</name>
</gene>
<dbReference type="PROSITE" id="PS51257">
    <property type="entry name" value="PROKAR_LIPOPROTEIN"/>
    <property type="match status" value="1"/>
</dbReference>
<evidence type="ECO:0000256" key="1">
    <source>
        <dbReference type="SAM" id="SignalP"/>
    </source>
</evidence>
<comment type="caution">
    <text evidence="2">The sequence shown here is derived from an EMBL/GenBank/DDBJ whole genome shotgun (WGS) entry which is preliminary data.</text>
</comment>
<proteinExistence type="predicted"/>
<dbReference type="AlphaFoldDB" id="A0A7X5R362"/>
<protein>
    <recommendedName>
        <fullName evidence="4">Lipoprotein</fullName>
    </recommendedName>
</protein>
<dbReference type="EMBL" id="JAAMOX010000002">
    <property type="protein sequence ID" value="NIH54672.1"/>
    <property type="molecule type" value="Genomic_DNA"/>
</dbReference>
<keyword evidence="3" id="KW-1185">Reference proteome</keyword>
<feature type="signal peptide" evidence="1">
    <location>
        <begin position="1"/>
        <end position="24"/>
    </location>
</feature>
<evidence type="ECO:0000313" key="2">
    <source>
        <dbReference type="EMBL" id="NIH54672.1"/>
    </source>
</evidence>
<keyword evidence="1" id="KW-0732">Signal</keyword>
<dbReference type="RefSeq" id="WP_167151162.1">
    <property type="nucleotide sequence ID" value="NZ_JAAMOX010000002.1"/>
</dbReference>
<dbReference type="Proteomes" id="UP000541033">
    <property type="component" value="Unassembled WGS sequence"/>
</dbReference>
<sequence>MRNVRTLPAALALAASLLAGGALAGCTSTDSGLPEGMPSGFKAATGEVSNAVTTGDNGWSFSVTVSDAEAQDAAIKRLTDDGYEIIGENEAGDTRTYSLSNGEINATVVLSTNGDDRLVIYNLVRVK</sequence>
<name>A0A7X5R362_9MICO</name>
<organism evidence="2 3">
    <name type="scientific">Lysinibacter cavernae</name>
    <dbReference type="NCBI Taxonomy" id="1640652"/>
    <lineage>
        <taxon>Bacteria</taxon>
        <taxon>Bacillati</taxon>
        <taxon>Actinomycetota</taxon>
        <taxon>Actinomycetes</taxon>
        <taxon>Micrococcales</taxon>
        <taxon>Microbacteriaceae</taxon>
        <taxon>Lysinibacter</taxon>
    </lineage>
</organism>
<evidence type="ECO:0008006" key="4">
    <source>
        <dbReference type="Google" id="ProtNLM"/>
    </source>
</evidence>
<reference evidence="2 3" key="1">
    <citation type="submission" date="2020-02" db="EMBL/GenBank/DDBJ databases">
        <title>Sequencing the genomes of 1000 actinobacteria strains.</title>
        <authorList>
            <person name="Klenk H.-P."/>
        </authorList>
    </citation>
    <scope>NUCLEOTIDE SEQUENCE [LARGE SCALE GENOMIC DNA]</scope>
    <source>
        <strain evidence="2 3">DSM 27960</strain>
    </source>
</reference>
<evidence type="ECO:0000313" key="3">
    <source>
        <dbReference type="Proteomes" id="UP000541033"/>
    </source>
</evidence>